<organism evidence="5">
    <name type="scientific">Petromyces alliaceus</name>
    <name type="common">Aspergillus alliaceus</name>
    <dbReference type="NCBI Taxonomy" id="209559"/>
    <lineage>
        <taxon>Eukaryota</taxon>
        <taxon>Fungi</taxon>
        <taxon>Dikarya</taxon>
        <taxon>Ascomycota</taxon>
        <taxon>Pezizomycotina</taxon>
        <taxon>Eurotiomycetes</taxon>
        <taxon>Eurotiomycetidae</taxon>
        <taxon>Eurotiales</taxon>
        <taxon>Aspergillaceae</taxon>
        <taxon>Aspergillus</taxon>
        <taxon>Aspergillus subgen. Circumdati</taxon>
    </lineage>
</organism>
<dbReference type="PANTHER" id="PTHR24198:SF165">
    <property type="entry name" value="ANKYRIN REPEAT-CONTAINING PROTEIN-RELATED"/>
    <property type="match status" value="1"/>
</dbReference>
<dbReference type="PRINTS" id="PR01415">
    <property type="entry name" value="ANKYRIN"/>
</dbReference>
<evidence type="ECO:0000256" key="3">
    <source>
        <dbReference type="PROSITE-ProRule" id="PRU00023"/>
    </source>
</evidence>
<dbReference type="SUPFAM" id="SSF48403">
    <property type="entry name" value="Ankyrin repeat"/>
    <property type="match status" value="3"/>
</dbReference>
<dbReference type="PANTHER" id="PTHR24198">
    <property type="entry name" value="ANKYRIN REPEAT AND PROTEIN KINASE DOMAIN-CONTAINING PROTEIN"/>
    <property type="match status" value="1"/>
</dbReference>
<evidence type="ECO:0000256" key="1">
    <source>
        <dbReference type="ARBA" id="ARBA00022737"/>
    </source>
</evidence>
<feature type="repeat" description="ANK" evidence="3">
    <location>
        <begin position="350"/>
        <end position="384"/>
    </location>
</feature>
<dbReference type="EMBL" id="ML735319">
    <property type="protein sequence ID" value="KAE8386074.1"/>
    <property type="molecule type" value="Genomic_DNA"/>
</dbReference>
<dbReference type="Gene3D" id="1.25.40.20">
    <property type="entry name" value="Ankyrin repeat-containing domain"/>
    <property type="match status" value="3"/>
</dbReference>
<dbReference type="OrthoDB" id="4510709at2759"/>
<reference evidence="5" key="1">
    <citation type="submission" date="2019-04" db="EMBL/GenBank/DDBJ databases">
        <title>Friends and foes A comparative genomics studyof 23 Aspergillus species from section Flavi.</title>
        <authorList>
            <consortium name="DOE Joint Genome Institute"/>
            <person name="Kjaerbolling I."/>
            <person name="Vesth T."/>
            <person name="Frisvad J.C."/>
            <person name="Nybo J.L."/>
            <person name="Theobald S."/>
            <person name="Kildgaard S."/>
            <person name="Isbrandt T."/>
            <person name="Kuo A."/>
            <person name="Sato A."/>
            <person name="Lyhne E.K."/>
            <person name="Kogle M.E."/>
            <person name="Wiebenga A."/>
            <person name="Kun R.S."/>
            <person name="Lubbers R.J."/>
            <person name="Makela M.R."/>
            <person name="Barry K."/>
            <person name="Chovatia M."/>
            <person name="Clum A."/>
            <person name="Daum C."/>
            <person name="Haridas S."/>
            <person name="He G."/>
            <person name="LaButti K."/>
            <person name="Lipzen A."/>
            <person name="Mondo S."/>
            <person name="Riley R."/>
            <person name="Salamov A."/>
            <person name="Simmons B.A."/>
            <person name="Magnuson J.K."/>
            <person name="Henrissat B."/>
            <person name="Mortensen U.H."/>
            <person name="Larsen T.O."/>
            <person name="Devries R.P."/>
            <person name="Grigoriev I.V."/>
            <person name="Machida M."/>
            <person name="Baker S.E."/>
            <person name="Andersen M.R."/>
        </authorList>
    </citation>
    <scope>NUCLEOTIDE SEQUENCE [LARGE SCALE GENOMIC DNA]</scope>
    <source>
        <strain evidence="5">IBT 14317</strain>
    </source>
</reference>
<dbReference type="Proteomes" id="UP000326877">
    <property type="component" value="Unassembled WGS sequence"/>
</dbReference>
<keyword evidence="2 3" id="KW-0040">ANK repeat</keyword>
<dbReference type="SMART" id="SM00248">
    <property type="entry name" value="ANK"/>
    <property type="match status" value="11"/>
</dbReference>
<gene>
    <name evidence="5" type="ORF">BDV23DRAFT_187634</name>
</gene>
<dbReference type="PROSITE" id="PS50088">
    <property type="entry name" value="ANK_REPEAT"/>
    <property type="match status" value="2"/>
</dbReference>
<feature type="region of interest" description="Disordered" evidence="4">
    <location>
        <begin position="451"/>
        <end position="485"/>
    </location>
</feature>
<feature type="compositionally biased region" description="Basic residues" evidence="4">
    <location>
        <begin position="465"/>
        <end position="476"/>
    </location>
</feature>
<feature type="repeat" description="ANK" evidence="3">
    <location>
        <begin position="54"/>
        <end position="80"/>
    </location>
</feature>
<dbReference type="InterPro" id="IPR002110">
    <property type="entry name" value="Ankyrin_rpt"/>
</dbReference>
<protein>
    <submittedName>
        <fullName evidence="5">Ankyrin repeat-containing domain protein</fullName>
    </submittedName>
</protein>
<dbReference type="PROSITE" id="PS50297">
    <property type="entry name" value="ANK_REP_REGION"/>
    <property type="match status" value="2"/>
</dbReference>
<sequence>MSDNQGVDLTATTYKGANPLHIAASAKDSNTVGLLLESYYDSQREMIVNQPDRTGCTPLHYACLSGRLESVFLLLNAGANPVITYYDGRTPLYVCAAFRKIIIRPEKDHNRCDPPGWHHLIGDDDTLRMTEIIQLLRAHGADTLKSDQAGNTPFELAVDNGNQEMIAALHVDTANPLNPTPAPHIIFLAGSCHWLLKLGSYKIVEQLAARTRGLTVNPNGSKAQEDILHLLARWGFTDVFESIGKMREGTSWINGCVSTYSYHSAPVPIILTVVDRKLPNLEMLRVVVDTFHADINIQVYKNTYTRGQYRDNQPIRSALHTLAEGQHWWNTDAMRFLLQRGANLDIRNPKGETPLHIAVKGGYRQFGMVQLLLEHGANPNVLDYEGFIPVNRAVQNSQMVLLLVQYGADLALGEHPVLYTAILSQDVETVRVIIEAGFDCQKPFKEHLPELLDEDDSDDDLGRGRFSRGSKPRSMRRQKEEGDRNDLLSRPLHFACSSRFNNAAERYKAVAIVELLLAQACSPFLSCQEGTTIIHNVIHQGGILEPLLDLPDLNLEYRNEQGRTLLLAACQEENRTAWFVKRFDNLEKYPLPSVRRPQVIRQLCRMFSFPEVTNMTTQKMRLWCRTLLANARIYGYEPFHLAAKGRIIGILQPLLGAGANSREVEPDGNPVLHHLAIAIQKDRVGHTASIIDSFLRLGVDINAKNKAGESPLFSYVGAGSYETSLPVSSYGRKADGAVIKSFLEGGANLFTQNNEGENLLHVAAKLQCSHVGFPSIFAGDERYDVAAAYGNEAILALSQKK</sequence>
<name>A0A5N7BW60_PETAA</name>
<proteinExistence type="predicted"/>
<keyword evidence="1" id="KW-0677">Repeat</keyword>
<dbReference type="InterPro" id="IPR036770">
    <property type="entry name" value="Ankyrin_rpt-contain_sf"/>
</dbReference>
<accession>A0A5N7BW60</accession>
<dbReference type="Pfam" id="PF12796">
    <property type="entry name" value="Ank_2"/>
    <property type="match status" value="2"/>
</dbReference>
<evidence type="ECO:0000313" key="5">
    <source>
        <dbReference type="EMBL" id="KAE8386074.1"/>
    </source>
</evidence>
<evidence type="ECO:0000256" key="2">
    <source>
        <dbReference type="ARBA" id="ARBA00023043"/>
    </source>
</evidence>
<evidence type="ECO:0000256" key="4">
    <source>
        <dbReference type="SAM" id="MobiDB-lite"/>
    </source>
</evidence>
<dbReference type="AlphaFoldDB" id="A0A5N7BW60"/>